<organism evidence="7 8">
    <name type="scientific">Enterocloster aldenensis</name>
    <dbReference type="NCBI Taxonomy" id="358742"/>
    <lineage>
        <taxon>Bacteria</taxon>
        <taxon>Bacillati</taxon>
        <taxon>Bacillota</taxon>
        <taxon>Clostridia</taxon>
        <taxon>Lachnospirales</taxon>
        <taxon>Lachnospiraceae</taxon>
        <taxon>Enterocloster</taxon>
    </lineage>
</organism>
<feature type="transmembrane region" description="Helical" evidence="6">
    <location>
        <begin position="344"/>
        <end position="365"/>
    </location>
</feature>
<dbReference type="InterPro" id="IPR047928">
    <property type="entry name" value="Perm_prefix_1"/>
</dbReference>
<feature type="transmembrane region" description="Helical" evidence="6">
    <location>
        <begin position="414"/>
        <end position="432"/>
    </location>
</feature>
<dbReference type="Pfam" id="PF01098">
    <property type="entry name" value="FTSW_RODA_SPOVE"/>
    <property type="match status" value="1"/>
</dbReference>
<feature type="transmembrane region" description="Helical" evidence="6">
    <location>
        <begin position="205"/>
        <end position="223"/>
    </location>
</feature>
<evidence type="ECO:0000313" key="7">
    <source>
        <dbReference type="EMBL" id="NSJ50464.1"/>
    </source>
</evidence>
<sequence>MPYMEMHEYMSELTGQIRSKKARQEVAREIQNHIEDQAKAYENEGRTRDEALKEAVRQMGNPVEVGIDMDRIHRPRNNWMVLGLAVLLSLAGLLVQYLCIYRLGTGNLYRINGDAFGRQCLYTFLGLGFMAVLYFCDYSMFSRYGKLIGGLFLISTVLVCKLGLVQVMNGGHGYMKTVMYLFIPMYGGILYGYRGTGHAGVIRSLLWLLAAAYVSFAVIGGGIGITLDVMSVCFMMLVYVLFRNWYQVKQKSRPLLALGALALAGGYYFYLGMQPYQMARIRAVLSPWSYAREQAFQMVAARDIMKQLKFMGGIAKGGTPEGTPIRLLPGVQYDYVMLQAASTWGLLATGILIGLLVLFLVLLFLTVKKQKNQLGQIIGYGCVMILALETAWNLMLNFGLVFMSTAGLPFFTYGGYHTMAVYGLLGILLSIYRYQDLIWEKNPEKEDYNVLARLGRYRIRIEKMDV</sequence>
<dbReference type="NCBIfam" id="NF038403">
    <property type="entry name" value="perm_prefix_1"/>
    <property type="match status" value="1"/>
</dbReference>
<comment type="caution">
    <text evidence="7">The sequence shown here is derived from an EMBL/GenBank/DDBJ whole genome shotgun (WGS) entry which is preliminary data.</text>
</comment>
<evidence type="ECO:0000256" key="2">
    <source>
        <dbReference type="ARBA" id="ARBA00022692"/>
    </source>
</evidence>
<dbReference type="InterPro" id="IPR001182">
    <property type="entry name" value="FtsW/RodA"/>
</dbReference>
<feature type="transmembrane region" description="Helical" evidence="6">
    <location>
        <begin position="147"/>
        <end position="168"/>
    </location>
</feature>
<dbReference type="Proteomes" id="UP000669239">
    <property type="component" value="Unassembled WGS sequence"/>
</dbReference>
<keyword evidence="4 6" id="KW-1133">Transmembrane helix</keyword>
<comment type="subcellular location">
    <subcellularLocation>
        <location evidence="1">Membrane</location>
        <topology evidence="1">Multi-pass membrane protein</topology>
    </subcellularLocation>
</comment>
<gene>
    <name evidence="7" type="ORF">G5B36_17405</name>
</gene>
<feature type="transmembrane region" description="Helical" evidence="6">
    <location>
        <begin position="253"/>
        <end position="270"/>
    </location>
</feature>
<evidence type="ECO:0000256" key="4">
    <source>
        <dbReference type="ARBA" id="ARBA00022989"/>
    </source>
</evidence>
<keyword evidence="8" id="KW-1185">Reference proteome</keyword>
<feature type="transmembrane region" description="Helical" evidence="6">
    <location>
        <begin position="229"/>
        <end position="246"/>
    </location>
</feature>
<name>A0ABX2HM22_9FIRM</name>
<evidence type="ECO:0000256" key="5">
    <source>
        <dbReference type="ARBA" id="ARBA00023136"/>
    </source>
</evidence>
<dbReference type="PANTHER" id="PTHR30474">
    <property type="entry name" value="CELL CYCLE PROTEIN"/>
    <property type="match status" value="1"/>
</dbReference>
<protein>
    <submittedName>
        <fullName evidence="7">FtsW/RodA/SpoVE family cell cycle protein</fullName>
    </submittedName>
</protein>
<feature type="transmembrane region" description="Helical" evidence="6">
    <location>
        <begin position="377"/>
        <end position="402"/>
    </location>
</feature>
<keyword evidence="5 6" id="KW-0472">Membrane</keyword>
<feature type="transmembrane region" description="Helical" evidence="6">
    <location>
        <begin position="115"/>
        <end position="135"/>
    </location>
</feature>
<evidence type="ECO:0000256" key="1">
    <source>
        <dbReference type="ARBA" id="ARBA00004141"/>
    </source>
</evidence>
<evidence type="ECO:0000256" key="3">
    <source>
        <dbReference type="ARBA" id="ARBA00022960"/>
    </source>
</evidence>
<reference evidence="7 8" key="1">
    <citation type="journal article" date="2020" name="Cell Host Microbe">
        <title>Functional and Genomic Variation between Human-Derived Isolates of Lachnospiraceae Reveals Inter- and Intra-Species Diversity.</title>
        <authorList>
            <person name="Sorbara M.T."/>
            <person name="Littmann E.R."/>
            <person name="Fontana E."/>
            <person name="Moody T.U."/>
            <person name="Kohout C.E."/>
            <person name="Gjonbalaj M."/>
            <person name="Eaton V."/>
            <person name="Seok R."/>
            <person name="Leiner I.M."/>
            <person name="Pamer E.G."/>
        </authorList>
    </citation>
    <scope>NUCLEOTIDE SEQUENCE [LARGE SCALE GENOMIC DNA]</scope>
    <source>
        <strain evidence="7 8">MSK.1.17</strain>
    </source>
</reference>
<keyword evidence="2 6" id="KW-0812">Transmembrane</keyword>
<keyword evidence="3" id="KW-0133">Cell shape</keyword>
<evidence type="ECO:0000256" key="6">
    <source>
        <dbReference type="SAM" id="Phobius"/>
    </source>
</evidence>
<dbReference type="EMBL" id="JAAITT010000026">
    <property type="protein sequence ID" value="NSJ50464.1"/>
    <property type="molecule type" value="Genomic_DNA"/>
</dbReference>
<feature type="transmembrane region" description="Helical" evidence="6">
    <location>
        <begin position="79"/>
        <end position="103"/>
    </location>
</feature>
<proteinExistence type="predicted"/>
<evidence type="ECO:0000313" key="8">
    <source>
        <dbReference type="Proteomes" id="UP000669239"/>
    </source>
</evidence>
<accession>A0ABX2HM22</accession>
<feature type="transmembrane region" description="Helical" evidence="6">
    <location>
        <begin position="174"/>
        <end position="193"/>
    </location>
</feature>